<proteinExistence type="predicted"/>
<name>A0A0F9AFC5_9ZZZZ</name>
<comment type="caution">
    <text evidence="1">The sequence shown here is derived from an EMBL/GenBank/DDBJ whole genome shotgun (WGS) entry which is preliminary data.</text>
</comment>
<sequence>MKFYSLKEKSYSILENLCEKHFQNVKISFIIIDRKLDNSYTLPFNLDEENSVIIIPYISKPSLIINQLKIIDIDFEKGEYVHTKNKLKLDIKSYKIFNIKDFKSLIDYIDVETGKILGSAFSYKITNGFLTIITTIELFLLNKIELEKKYKQIFEYVINEYNKLTDLSQKSRKFKDKLIIEHLFNGNPFPILISQFEENQIGKKEFWSKWEKLESFTKMFSKKVLISTINKLIKFEFLKEDEKDYII</sequence>
<feature type="non-terminal residue" evidence="1">
    <location>
        <position position="247"/>
    </location>
</feature>
<organism evidence="1">
    <name type="scientific">marine sediment metagenome</name>
    <dbReference type="NCBI Taxonomy" id="412755"/>
    <lineage>
        <taxon>unclassified sequences</taxon>
        <taxon>metagenomes</taxon>
        <taxon>ecological metagenomes</taxon>
    </lineage>
</organism>
<accession>A0A0F9AFC5</accession>
<evidence type="ECO:0000313" key="1">
    <source>
        <dbReference type="EMBL" id="KKK96980.1"/>
    </source>
</evidence>
<dbReference type="EMBL" id="LAZR01046247">
    <property type="protein sequence ID" value="KKK96980.1"/>
    <property type="molecule type" value="Genomic_DNA"/>
</dbReference>
<gene>
    <name evidence="1" type="ORF">LCGC14_2657330</name>
</gene>
<protein>
    <submittedName>
        <fullName evidence="1">Uncharacterized protein</fullName>
    </submittedName>
</protein>
<reference evidence="1" key="1">
    <citation type="journal article" date="2015" name="Nature">
        <title>Complex archaea that bridge the gap between prokaryotes and eukaryotes.</title>
        <authorList>
            <person name="Spang A."/>
            <person name="Saw J.H."/>
            <person name="Jorgensen S.L."/>
            <person name="Zaremba-Niedzwiedzka K."/>
            <person name="Martijn J."/>
            <person name="Lind A.E."/>
            <person name="van Eijk R."/>
            <person name="Schleper C."/>
            <person name="Guy L."/>
            <person name="Ettema T.J."/>
        </authorList>
    </citation>
    <scope>NUCLEOTIDE SEQUENCE</scope>
</reference>
<dbReference type="AlphaFoldDB" id="A0A0F9AFC5"/>